<dbReference type="EMBL" id="CM055728">
    <property type="protein sequence ID" value="KAJ8016064.1"/>
    <property type="molecule type" value="Genomic_DNA"/>
</dbReference>
<gene>
    <name evidence="1" type="ORF">DPEC_G00003260</name>
</gene>
<sequence length="78" mass="8668">MTSDTEHGFTVDIKQRAFRRDIRRGCPVTTDGKLNFHRNMFSLTAARPHANGPPLCCRDDARPLPKERAGFTRGGAGI</sequence>
<dbReference type="Proteomes" id="UP001157502">
    <property type="component" value="Chromosome 1"/>
</dbReference>
<evidence type="ECO:0000313" key="1">
    <source>
        <dbReference type="EMBL" id="KAJ8016064.1"/>
    </source>
</evidence>
<keyword evidence="2" id="KW-1185">Reference proteome</keyword>
<accession>A0ACC2HJ77</accession>
<comment type="caution">
    <text evidence="1">The sequence shown here is derived from an EMBL/GenBank/DDBJ whole genome shotgun (WGS) entry which is preliminary data.</text>
</comment>
<protein>
    <submittedName>
        <fullName evidence="1">Uncharacterized protein</fullName>
    </submittedName>
</protein>
<evidence type="ECO:0000313" key="2">
    <source>
        <dbReference type="Proteomes" id="UP001157502"/>
    </source>
</evidence>
<name>A0ACC2HJ77_DALPE</name>
<proteinExistence type="predicted"/>
<organism evidence="1 2">
    <name type="scientific">Dallia pectoralis</name>
    <name type="common">Alaska blackfish</name>
    <dbReference type="NCBI Taxonomy" id="75939"/>
    <lineage>
        <taxon>Eukaryota</taxon>
        <taxon>Metazoa</taxon>
        <taxon>Chordata</taxon>
        <taxon>Craniata</taxon>
        <taxon>Vertebrata</taxon>
        <taxon>Euteleostomi</taxon>
        <taxon>Actinopterygii</taxon>
        <taxon>Neopterygii</taxon>
        <taxon>Teleostei</taxon>
        <taxon>Protacanthopterygii</taxon>
        <taxon>Esociformes</taxon>
        <taxon>Umbridae</taxon>
        <taxon>Dallia</taxon>
    </lineage>
</organism>
<reference evidence="1" key="1">
    <citation type="submission" date="2021-05" db="EMBL/GenBank/DDBJ databases">
        <authorList>
            <person name="Pan Q."/>
            <person name="Jouanno E."/>
            <person name="Zahm M."/>
            <person name="Klopp C."/>
            <person name="Cabau C."/>
            <person name="Louis A."/>
            <person name="Berthelot C."/>
            <person name="Parey E."/>
            <person name="Roest Crollius H."/>
            <person name="Montfort J."/>
            <person name="Robinson-Rechavi M."/>
            <person name="Bouchez O."/>
            <person name="Lampietro C."/>
            <person name="Lopez Roques C."/>
            <person name="Donnadieu C."/>
            <person name="Postlethwait J."/>
            <person name="Bobe J."/>
            <person name="Dillon D."/>
            <person name="Chandos A."/>
            <person name="von Hippel F."/>
            <person name="Guiguen Y."/>
        </authorList>
    </citation>
    <scope>NUCLEOTIDE SEQUENCE</scope>
    <source>
        <strain evidence="1">YG-Jan2019</strain>
    </source>
</reference>